<dbReference type="InterPro" id="IPR035892">
    <property type="entry name" value="C2_domain_sf"/>
</dbReference>
<dbReference type="OrthoDB" id="1366754at2759"/>
<reference evidence="5" key="1">
    <citation type="journal article" date="2016" name="Nat. Commun.">
        <title>The channel catfish genome sequence provides insights into the evolution of scale formation in teleosts.</title>
        <authorList>
            <person name="Liu Z."/>
            <person name="Liu S."/>
            <person name="Yao J."/>
            <person name="Bao L."/>
            <person name="Zhang J."/>
            <person name="Li Y."/>
            <person name="Jiang C."/>
            <person name="Sun L."/>
            <person name="Wang R."/>
            <person name="Zhang Y."/>
            <person name="Zhou T."/>
            <person name="Zeng Q."/>
            <person name="Fu Q."/>
            <person name="Gao S."/>
            <person name="Li N."/>
            <person name="Koren S."/>
            <person name="Jiang Y."/>
            <person name="Zimin A."/>
            <person name="Xu P."/>
            <person name="Phillippy A.M."/>
            <person name="Geng X."/>
            <person name="Song L."/>
            <person name="Sun F."/>
            <person name="Li C."/>
            <person name="Wang X."/>
            <person name="Chen A."/>
            <person name="Jin Y."/>
            <person name="Yuan Z."/>
            <person name="Yang Y."/>
            <person name="Tan S."/>
            <person name="Peatman E."/>
            <person name="Lu J."/>
            <person name="Qin Z."/>
            <person name="Dunham R."/>
            <person name="Li Z."/>
            <person name="Sonstegard T."/>
            <person name="Feng J."/>
            <person name="Danzmann R.G."/>
            <person name="Schroeder S."/>
            <person name="Scheffler B."/>
            <person name="Duke M.V."/>
            <person name="Ballard L."/>
            <person name="Kucuktas H."/>
            <person name="Kaltenboeck L."/>
            <person name="Liu H."/>
            <person name="Armbruster J."/>
            <person name="Xie Y."/>
            <person name="Kirby M.L."/>
            <person name="Tian Y."/>
            <person name="Flanagan M.E."/>
            <person name="Mu W."/>
            <person name="Waldbieser G.C."/>
        </authorList>
    </citation>
    <scope>NUCLEOTIDE SEQUENCE [LARGE SCALE GENOMIC DNA]</scope>
    <source>
        <strain evidence="5">SDA103</strain>
    </source>
</reference>
<dbReference type="SMART" id="SM00239">
    <property type="entry name" value="C2"/>
    <property type="match status" value="1"/>
</dbReference>
<dbReference type="Proteomes" id="UP000221080">
    <property type="component" value="Chromosome 2"/>
</dbReference>
<feature type="domain" description="C2" evidence="3">
    <location>
        <begin position="410"/>
        <end position="529"/>
    </location>
</feature>
<evidence type="ECO:0000259" key="4">
    <source>
        <dbReference type="PROSITE" id="PS51412"/>
    </source>
</evidence>
<name>A0A2D0T9D4_ICTPU</name>
<dbReference type="InterPro" id="IPR052784">
    <property type="entry name" value="Perforin-1_pore-forming"/>
</dbReference>
<organism evidence="5 7">
    <name type="scientific">Ictalurus punctatus</name>
    <name type="common">Channel catfish</name>
    <name type="synonym">Silurus punctatus</name>
    <dbReference type="NCBI Taxonomy" id="7998"/>
    <lineage>
        <taxon>Eukaryota</taxon>
        <taxon>Metazoa</taxon>
        <taxon>Chordata</taxon>
        <taxon>Craniata</taxon>
        <taxon>Vertebrata</taxon>
        <taxon>Euteleostomi</taxon>
        <taxon>Actinopterygii</taxon>
        <taxon>Neopterygii</taxon>
        <taxon>Teleostei</taxon>
        <taxon>Ostariophysi</taxon>
        <taxon>Siluriformes</taxon>
        <taxon>Ictaluridae</taxon>
        <taxon>Ictalurus</taxon>
    </lineage>
</organism>
<dbReference type="Gene3D" id="2.60.40.150">
    <property type="entry name" value="C2 domain"/>
    <property type="match status" value="1"/>
</dbReference>
<evidence type="ECO:0000256" key="2">
    <source>
        <dbReference type="SAM" id="SignalP"/>
    </source>
</evidence>
<evidence type="ECO:0000313" key="6">
    <source>
        <dbReference type="RefSeq" id="XP_017351467.1"/>
    </source>
</evidence>
<dbReference type="GO" id="GO:0051607">
    <property type="term" value="P:defense response to virus"/>
    <property type="evidence" value="ECO:0007669"/>
    <property type="project" value="TreeGrafter"/>
</dbReference>
<dbReference type="GO" id="GO:0001913">
    <property type="term" value="P:T cell mediated cytotoxicity"/>
    <property type="evidence" value="ECO:0007669"/>
    <property type="project" value="TreeGrafter"/>
</dbReference>
<evidence type="ECO:0000313" key="5">
    <source>
        <dbReference type="Proteomes" id="UP000221080"/>
    </source>
</evidence>
<feature type="chain" id="PRO_5013510608" evidence="2">
    <location>
        <begin position="40"/>
        <end position="607"/>
    </location>
</feature>
<feature type="domain" description="MACPF" evidence="4">
    <location>
        <begin position="44"/>
        <end position="388"/>
    </location>
</feature>
<dbReference type="GO" id="GO:0140911">
    <property type="term" value="F:pore-forming activity"/>
    <property type="evidence" value="ECO:0007669"/>
    <property type="project" value="InterPro"/>
</dbReference>
<sequence>MRLSMCASKHTSTTMSPAPAFLWWSGLFSLLILLPLIQSCEKGTARDCAEAEFAPGSDLAGEGFDITKMQRKGSFVIDMKKWKQKDKSCTLCRNPYMEGKKQKLPVSVVDWRPTQKCSMKVSSSIYQSSESLLSSSTSSIENNWNMNLGIDMKRGEGSLTLAGSNSKLAEYSMEKTKKDRFSFTSHSVSCGYYNYRVSNKPLIHPEFKQALSQLPKQYNPQFKPRFYKLIDTFGTHYITKVTLGGKVHSVTSIRQCQTSLQGLSVDEVKTCLDVEASASVMGKAKANINSKHCDEAKAKTEGKNSFSSSFNDRLTEISGGHTTEPELLFSANKDPGAYKEWLSSVPAHPDVISYSLQPLHELLPNNNPTRKNLRKALHDFILEKSLWRNCSEPCSTGIKPDPKEPCLCSCRNNPGVTADCCPSKRGIARVKVTVLRASGMWGDHTTGTDGYVKVYDKNSMMIGRTSVIYNNNDPHWAMTFDLGDVILTNVDPLKLEAWDEDNKWDDDPLGACTVPLKAGVLQDSCNLNHGMLYYKTEVVCAPSLAGPSCTDYVGSPMNFNLEKAYVSRHSRPVPQDMLQEMGVILDEAPLTVKQIEYDANKSVMQLL</sequence>
<keyword evidence="1 2" id="KW-0732">Signal</keyword>
<dbReference type="Pfam" id="PF01823">
    <property type="entry name" value="MACPF"/>
    <property type="match status" value="1"/>
</dbReference>
<proteinExistence type="predicted"/>
<dbReference type="KEGG" id="ipu:108280679"/>
<protein>
    <submittedName>
        <fullName evidence="6 7">Perforin-1</fullName>
    </submittedName>
</protein>
<dbReference type="SUPFAM" id="SSF49562">
    <property type="entry name" value="C2 domain (Calcium/lipid-binding domain, CaLB)"/>
    <property type="match status" value="1"/>
</dbReference>
<dbReference type="PANTHER" id="PTHR46096">
    <property type="entry name" value="PERFORIN-1"/>
    <property type="match status" value="1"/>
</dbReference>
<gene>
    <name evidence="6 7" type="primary">LOC108280679</name>
</gene>
<reference evidence="6 7" key="2">
    <citation type="submission" date="2025-04" db="UniProtKB">
        <authorList>
            <consortium name="RefSeq"/>
        </authorList>
    </citation>
    <scope>IDENTIFICATION</scope>
    <source>
        <tissue evidence="6 7">Blood</tissue>
    </source>
</reference>
<dbReference type="PROSITE" id="PS50004">
    <property type="entry name" value="C2"/>
    <property type="match status" value="1"/>
</dbReference>
<evidence type="ECO:0000259" key="3">
    <source>
        <dbReference type="PROSITE" id="PS50004"/>
    </source>
</evidence>
<dbReference type="GeneID" id="108280679"/>
<dbReference type="Pfam" id="PF00168">
    <property type="entry name" value="C2"/>
    <property type="match status" value="1"/>
</dbReference>
<accession>A0A2D0T9D4</accession>
<dbReference type="InterPro" id="IPR020864">
    <property type="entry name" value="MACPF"/>
</dbReference>
<dbReference type="STRING" id="7998.ENSIPUP00000012629"/>
<dbReference type="GO" id="GO:0022829">
    <property type="term" value="F:wide pore channel activity"/>
    <property type="evidence" value="ECO:0007669"/>
    <property type="project" value="TreeGrafter"/>
</dbReference>
<dbReference type="PANTHER" id="PTHR46096:SF3">
    <property type="entry name" value="PERFORIN-1"/>
    <property type="match status" value="1"/>
</dbReference>
<dbReference type="CDD" id="cd04032">
    <property type="entry name" value="C2_Perforin"/>
    <property type="match status" value="1"/>
</dbReference>
<dbReference type="InterPro" id="IPR000008">
    <property type="entry name" value="C2_dom"/>
</dbReference>
<dbReference type="PROSITE" id="PS51412">
    <property type="entry name" value="MACPF_2"/>
    <property type="match status" value="1"/>
</dbReference>
<dbReference type="SMART" id="SM00457">
    <property type="entry name" value="MACPF"/>
    <property type="match status" value="1"/>
</dbReference>
<dbReference type="RefSeq" id="XP_017351476.1">
    <property type="nucleotide sequence ID" value="XM_017495987.3"/>
</dbReference>
<keyword evidence="5" id="KW-1185">Reference proteome</keyword>
<feature type="signal peptide" evidence="2">
    <location>
        <begin position="1"/>
        <end position="39"/>
    </location>
</feature>
<dbReference type="AlphaFoldDB" id="A0A2D0T9D4"/>
<evidence type="ECO:0000313" key="7">
    <source>
        <dbReference type="RefSeq" id="XP_017351476.1"/>
    </source>
</evidence>
<dbReference type="GO" id="GO:0005509">
    <property type="term" value="F:calcium ion binding"/>
    <property type="evidence" value="ECO:0007669"/>
    <property type="project" value="InterPro"/>
</dbReference>
<dbReference type="GO" id="GO:0001771">
    <property type="term" value="P:immunological synapse formation"/>
    <property type="evidence" value="ECO:0007669"/>
    <property type="project" value="TreeGrafter"/>
</dbReference>
<evidence type="ECO:0000256" key="1">
    <source>
        <dbReference type="ARBA" id="ARBA00022729"/>
    </source>
</evidence>
<dbReference type="InterPro" id="IPR037300">
    <property type="entry name" value="Perforin-1_C2"/>
</dbReference>
<dbReference type="RefSeq" id="XP_017351467.1">
    <property type="nucleotide sequence ID" value="XM_017495978.3"/>
</dbReference>
<dbReference type="GO" id="GO:0016020">
    <property type="term" value="C:membrane"/>
    <property type="evidence" value="ECO:0007669"/>
    <property type="project" value="TreeGrafter"/>
</dbReference>